<feature type="domain" description="Myosin-binding" evidence="15">
    <location>
        <begin position="158"/>
        <end position="440"/>
    </location>
</feature>
<evidence type="ECO:0000256" key="10">
    <source>
        <dbReference type="ARBA" id="ARBA00023054"/>
    </source>
</evidence>
<evidence type="ECO:0000256" key="5">
    <source>
        <dbReference type="ARBA" id="ARBA00018125"/>
    </source>
</evidence>
<keyword evidence="12" id="KW-0539">Nucleus</keyword>
<reference evidence="16 17" key="1">
    <citation type="submission" date="2023-11" db="EMBL/GenBank/DDBJ databases">
        <title>An acidophilic fungus is an integral part of prey digestion in a carnivorous sundew plant.</title>
        <authorList>
            <person name="Tsai I.J."/>
        </authorList>
    </citation>
    <scope>NUCLEOTIDE SEQUENCE [LARGE SCALE GENOMIC DNA]</scope>
    <source>
        <strain evidence="16">169a</strain>
    </source>
</reference>
<evidence type="ECO:0000256" key="6">
    <source>
        <dbReference type="ARBA" id="ARBA00022475"/>
    </source>
</evidence>
<evidence type="ECO:0000256" key="13">
    <source>
        <dbReference type="SAM" id="MobiDB-lite"/>
    </source>
</evidence>
<keyword evidence="9 14" id="KW-1133">Transmembrane helix</keyword>
<evidence type="ECO:0000313" key="16">
    <source>
        <dbReference type="EMBL" id="WPH02387.1"/>
    </source>
</evidence>
<evidence type="ECO:0000256" key="1">
    <source>
        <dbReference type="ARBA" id="ARBA00004123"/>
    </source>
</evidence>
<feature type="transmembrane region" description="Helical" evidence="14">
    <location>
        <begin position="181"/>
        <end position="199"/>
    </location>
</feature>
<evidence type="ECO:0000256" key="3">
    <source>
        <dbReference type="ARBA" id="ARBA00004651"/>
    </source>
</evidence>
<dbReference type="InterPro" id="IPR026859">
    <property type="entry name" value="Myosin-bd"/>
</dbReference>
<dbReference type="EMBL" id="CP138587">
    <property type="protein sequence ID" value="WPH02387.1"/>
    <property type="molecule type" value="Genomic_DNA"/>
</dbReference>
<keyword evidence="11 14" id="KW-0472">Membrane</keyword>
<dbReference type="GO" id="GO:0005886">
    <property type="term" value="C:plasma membrane"/>
    <property type="evidence" value="ECO:0007669"/>
    <property type="project" value="UniProtKB-SubCell"/>
</dbReference>
<feature type="region of interest" description="Disordered" evidence="13">
    <location>
        <begin position="398"/>
        <end position="418"/>
    </location>
</feature>
<comment type="subcellular location">
    <subcellularLocation>
        <location evidence="2">Cell junction</location>
        <location evidence="2">Adherens junction</location>
    </subcellularLocation>
    <subcellularLocation>
        <location evidence="3">Cell membrane</location>
        <topology evidence="3">Multi-pass membrane protein</topology>
    </subcellularLocation>
    <subcellularLocation>
        <location evidence="1">Nucleus</location>
    </subcellularLocation>
</comment>
<name>A0AAQ3MCD4_9PEZI</name>
<dbReference type="PANTHER" id="PTHR15989:SF5">
    <property type="entry name" value="VEZATIN"/>
    <property type="match status" value="1"/>
</dbReference>
<evidence type="ECO:0000256" key="2">
    <source>
        <dbReference type="ARBA" id="ARBA00004536"/>
    </source>
</evidence>
<dbReference type="GO" id="GO:0005634">
    <property type="term" value="C:nucleus"/>
    <property type="evidence" value="ECO:0007669"/>
    <property type="project" value="UniProtKB-SubCell"/>
</dbReference>
<protein>
    <recommendedName>
        <fullName evidence="5">Vezatin</fullName>
    </recommendedName>
</protein>
<evidence type="ECO:0000256" key="7">
    <source>
        <dbReference type="ARBA" id="ARBA00022692"/>
    </source>
</evidence>
<dbReference type="Proteomes" id="UP001303373">
    <property type="component" value="Chromosome 8"/>
</dbReference>
<keyword evidence="6" id="KW-1003">Cell membrane</keyword>
<organism evidence="16 17">
    <name type="scientific">Acrodontium crateriforme</name>
    <dbReference type="NCBI Taxonomy" id="150365"/>
    <lineage>
        <taxon>Eukaryota</taxon>
        <taxon>Fungi</taxon>
        <taxon>Dikarya</taxon>
        <taxon>Ascomycota</taxon>
        <taxon>Pezizomycotina</taxon>
        <taxon>Dothideomycetes</taxon>
        <taxon>Dothideomycetidae</taxon>
        <taxon>Mycosphaerellales</taxon>
        <taxon>Teratosphaeriaceae</taxon>
        <taxon>Acrodontium</taxon>
    </lineage>
</organism>
<evidence type="ECO:0000256" key="12">
    <source>
        <dbReference type="ARBA" id="ARBA00023242"/>
    </source>
</evidence>
<gene>
    <name evidence="16" type="ORF">R9X50_00525000</name>
</gene>
<sequence length="618" mass="69090">METFHHDTPLANYLEGEGAFEPDQDDLRFLQPREDLTEKAATSSFAPSNKIAPSLKLRRKTILPRIETRPDRHSSINRIHDAWSTAVNSRLGRADNAKFIEHFRYIIVASQLVNEYLDHGSLQPSTLPIRGKDGAQDGKETAFGKINPQGAAAAAFLAFGLVYSIHWIRNIRADFLSKSRILFALAFVGLGAVIGYAHLRRQWLKFLRRDAVNTVSSLTNGWQAFEVAASAILSFIQEVELVSKGYRISSPLPPASRIEEQASSRRCGRLRKALYKAYATTIPTCIEACTSLKSLIEEDDLERYFEIYDISFQDVLEASGEDALSVIDDDTESLKSLRVLSYRANVLRRVTLCYLMALEADGGQPDFYRWRAATEVMKGIEQTVSQLAERLKQTLTESESLAVPSTPAKTTYTPSRDKMRSSVRKISMLSSGIRGLQAKMQILREETNRSIEQSDDLTDVGPNLMTQYESIGVDLKDLVLAWETGKATLQENILKQEKRISMASSSGVRSNVSSLEENGSIADALMALNGESASSTRSSMPTTPLSDEEIFEAIALPKQRSTLSREERIAKMYEDRERQATIRAKRESSTNMLRELESVINLRPKKTVNGTQARITSI</sequence>
<keyword evidence="7 14" id="KW-0812">Transmembrane</keyword>
<proteinExistence type="inferred from homology"/>
<dbReference type="InterPro" id="IPR026858">
    <property type="entry name" value="Vezatin"/>
</dbReference>
<evidence type="ECO:0000256" key="4">
    <source>
        <dbReference type="ARBA" id="ARBA00007245"/>
    </source>
</evidence>
<evidence type="ECO:0000259" key="15">
    <source>
        <dbReference type="Pfam" id="PF12632"/>
    </source>
</evidence>
<evidence type="ECO:0000256" key="11">
    <source>
        <dbReference type="ARBA" id="ARBA00023136"/>
    </source>
</evidence>
<evidence type="ECO:0000256" key="9">
    <source>
        <dbReference type="ARBA" id="ARBA00022989"/>
    </source>
</evidence>
<feature type="transmembrane region" description="Helical" evidence="14">
    <location>
        <begin position="151"/>
        <end position="169"/>
    </location>
</feature>
<keyword evidence="17" id="KW-1185">Reference proteome</keyword>
<comment type="similarity">
    <text evidence="4">Belongs to the vezatin family.</text>
</comment>
<evidence type="ECO:0000256" key="14">
    <source>
        <dbReference type="SAM" id="Phobius"/>
    </source>
</evidence>
<dbReference type="AlphaFoldDB" id="A0AAQ3MCD4"/>
<keyword evidence="10" id="KW-0175">Coiled coil</keyword>
<accession>A0AAQ3MCD4</accession>
<keyword evidence="8" id="KW-0965">Cell junction</keyword>
<evidence type="ECO:0000256" key="8">
    <source>
        <dbReference type="ARBA" id="ARBA00022949"/>
    </source>
</evidence>
<evidence type="ECO:0000313" key="17">
    <source>
        <dbReference type="Proteomes" id="UP001303373"/>
    </source>
</evidence>
<dbReference type="Pfam" id="PF12632">
    <property type="entry name" value="Vezatin"/>
    <property type="match status" value="1"/>
</dbReference>
<dbReference type="PANTHER" id="PTHR15989">
    <property type="entry name" value="VEZATIN"/>
    <property type="match status" value="1"/>
</dbReference>
<dbReference type="GO" id="GO:0098609">
    <property type="term" value="P:cell-cell adhesion"/>
    <property type="evidence" value="ECO:0007669"/>
    <property type="project" value="InterPro"/>
</dbReference>
<dbReference type="GO" id="GO:0017022">
    <property type="term" value="F:myosin binding"/>
    <property type="evidence" value="ECO:0007669"/>
    <property type="project" value="InterPro"/>
</dbReference>